<keyword evidence="3" id="KW-1185">Reference proteome</keyword>
<dbReference type="Proteomes" id="UP000018936">
    <property type="component" value="Unassembled WGS sequence"/>
</dbReference>
<protein>
    <submittedName>
        <fullName evidence="2">Potassium voltage-gated channel subfamily C member 2</fullName>
    </submittedName>
</protein>
<organism evidence="2 3">
    <name type="scientific">Ophiophagus hannah</name>
    <name type="common">King cobra</name>
    <name type="synonym">Naja hannah</name>
    <dbReference type="NCBI Taxonomy" id="8665"/>
    <lineage>
        <taxon>Eukaryota</taxon>
        <taxon>Metazoa</taxon>
        <taxon>Chordata</taxon>
        <taxon>Craniata</taxon>
        <taxon>Vertebrata</taxon>
        <taxon>Euteleostomi</taxon>
        <taxon>Lepidosauria</taxon>
        <taxon>Squamata</taxon>
        <taxon>Bifurcata</taxon>
        <taxon>Unidentata</taxon>
        <taxon>Episquamata</taxon>
        <taxon>Toxicofera</taxon>
        <taxon>Serpentes</taxon>
        <taxon>Colubroidea</taxon>
        <taxon>Elapidae</taxon>
        <taxon>Elapinae</taxon>
        <taxon>Ophiophagus</taxon>
    </lineage>
</organism>
<feature type="region of interest" description="Disordered" evidence="1">
    <location>
        <begin position="66"/>
        <end position="101"/>
    </location>
</feature>
<dbReference type="AlphaFoldDB" id="V8P3H2"/>
<name>V8P3H2_OPHHA</name>
<evidence type="ECO:0000313" key="3">
    <source>
        <dbReference type="Proteomes" id="UP000018936"/>
    </source>
</evidence>
<feature type="non-terminal residue" evidence="2">
    <location>
        <position position="1"/>
    </location>
</feature>
<comment type="caution">
    <text evidence="2">The sequence shown here is derived from an EMBL/GenBank/DDBJ whole genome shotgun (WGS) entry which is preliminary data.</text>
</comment>
<dbReference type="EMBL" id="AZIM01000991">
    <property type="protein sequence ID" value="ETE68553.1"/>
    <property type="molecule type" value="Genomic_DNA"/>
</dbReference>
<accession>V8P3H2</accession>
<proteinExistence type="predicted"/>
<sequence length="101" mass="11123">MFRGSQNFNEGVSLENLLVQMKKPPPPHPGQILRLSMEENDGEPHSPRTESWEVKHYTLPTGYEKSHSLNSIAGLPPSPAPLSFGSPGSVRRPRSPIPSIL</sequence>
<dbReference type="OrthoDB" id="10486617at2759"/>
<reference evidence="2 3" key="1">
    <citation type="journal article" date="2013" name="Proc. Natl. Acad. Sci. U.S.A.">
        <title>The king cobra genome reveals dynamic gene evolution and adaptation in the snake venom system.</title>
        <authorList>
            <person name="Vonk F.J."/>
            <person name="Casewell N.R."/>
            <person name="Henkel C.V."/>
            <person name="Heimberg A.M."/>
            <person name="Jansen H.J."/>
            <person name="McCleary R.J."/>
            <person name="Kerkkamp H.M."/>
            <person name="Vos R.A."/>
            <person name="Guerreiro I."/>
            <person name="Calvete J.J."/>
            <person name="Wuster W."/>
            <person name="Woods A.E."/>
            <person name="Logan J.M."/>
            <person name="Harrison R.A."/>
            <person name="Castoe T.A."/>
            <person name="de Koning A.P."/>
            <person name="Pollock D.D."/>
            <person name="Yandell M."/>
            <person name="Calderon D."/>
            <person name="Renjifo C."/>
            <person name="Currier R.B."/>
            <person name="Salgado D."/>
            <person name="Pla D."/>
            <person name="Sanz L."/>
            <person name="Hyder A.S."/>
            <person name="Ribeiro J.M."/>
            <person name="Arntzen J.W."/>
            <person name="van den Thillart G.E."/>
            <person name="Boetzer M."/>
            <person name="Pirovano W."/>
            <person name="Dirks R.P."/>
            <person name="Spaink H.P."/>
            <person name="Duboule D."/>
            <person name="McGlinn E."/>
            <person name="Kini R.M."/>
            <person name="Richardson M.K."/>
        </authorList>
    </citation>
    <scope>NUCLEOTIDE SEQUENCE</scope>
    <source>
        <tissue evidence="2">Blood</tissue>
    </source>
</reference>
<gene>
    <name evidence="2" type="primary">KCNC2</name>
    <name evidence="2" type="ORF">L345_05647</name>
</gene>
<evidence type="ECO:0000313" key="2">
    <source>
        <dbReference type="EMBL" id="ETE68553.1"/>
    </source>
</evidence>
<evidence type="ECO:0000256" key="1">
    <source>
        <dbReference type="SAM" id="MobiDB-lite"/>
    </source>
</evidence>